<dbReference type="EMBL" id="AP006493">
    <property type="protein sequence ID" value="BAM80458.1"/>
    <property type="molecule type" value="Genomic_DNA"/>
</dbReference>
<accession>M1VHP9</accession>
<evidence type="ECO:0000256" key="3">
    <source>
        <dbReference type="ARBA" id="ARBA00022989"/>
    </source>
</evidence>
<name>M1VHP9_CYAM1</name>
<keyword evidence="8" id="KW-1185">Reference proteome</keyword>
<dbReference type="Gramene" id="CMK065CT">
    <property type="protein sequence ID" value="CMK065CT"/>
    <property type="gene ID" value="CMK065C"/>
</dbReference>
<feature type="transmembrane region" description="Helical" evidence="5">
    <location>
        <begin position="262"/>
        <end position="283"/>
    </location>
</feature>
<proteinExistence type="predicted"/>
<feature type="transmembrane region" description="Helical" evidence="5">
    <location>
        <begin position="223"/>
        <end position="242"/>
    </location>
</feature>
<dbReference type="eggNOG" id="KOG1441">
    <property type="taxonomic scope" value="Eukaryota"/>
</dbReference>
<dbReference type="Pfam" id="PF03151">
    <property type="entry name" value="TPT"/>
    <property type="match status" value="1"/>
</dbReference>
<dbReference type="RefSeq" id="XP_005536494.1">
    <property type="nucleotide sequence ID" value="XM_005536437.1"/>
</dbReference>
<comment type="subcellular location">
    <subcellularLocation>
        <location evidence="1">Membrane</location>
        <topology evidence="1">Multi-pass membrane protein</topology>
    </subcellularLocation>
</comment>
<reference evidence="7 8" key="1">
    <citation type="journal article" date="2004" name="Nature">
        <title>Genome sequence of the ultrasmall unicellular red alga Cyanidioschyzon merolae 10D.</title>
        <authorList>
            <person name="Matsuzaki M."/>
            <person name="Misumi O."/>
            <person name="Shin-i T."/>
            <person name="Maruyama S."/>
            <person name="Takahara M."/>
            <person name="Miyagishima S."/>
            <person name="Mori T."/>
            <person name="Nishida K."/>
            <person name="Yagisawa F."/>
            <person name="Nishida K."/>
            <person name="Yoshida Y."/>
            <person name="Nishimura Y."/>
            <person name="Nakao S."/>
            <person name="Kobayashi T."/>
            <person name="Momoyama Y."/>
            <person name="Higashiyama T."/>
            <person name="Minoda A."/>
            <person name="Sano M."/>
            <person name="Nomoto H."/>
            <person name="Oishi K."/>
            <person name="Hayashi H."/>
            <person name="Ohta F."/>
            <person name="Nishizaka S."/>
            <person name="Haga S."/>
            <person name="Miura S."/>
            <person name="Morishita T."/>
            <person name="Kabeya Y."/>
            <person name="Terasawa K."/>
            <person name="Suzuki Y."/>
            <person name="Ishii Y."/>
            <person name="Asakawa S."/>
            <person name="Takano H."/>
            <person name="Ohta N."/>
            <person name="Kuroiwa H."/>
            <person name="Tanaka K."/>
            <person name="Shimizu N."/>
            <person name="Sugano S."/>
            <person name="Sato N."/>
            <person name="Nozaki H."/>
            <person name="Ogasawara N."/>
            <person name="Kohara Y."/>
            <person name="Kuroiwa T."/>
        </authorList>
    </citation>
    <scope>NUCLEOTIDE SEQUENCE [LARGE SCALE GENOMIC DNA]</scope>
    <source>
        <strain evidence="7 8">10D</strain>
    </source>
</reference>
<feature type="transmembrane region" description="Helical" evidence="5">
    <location>
        <begin position="170"/>
        <end position="187"/>
    </location>
</feature>
<dbReference type="InterPro" id="IPR037185">
    <property type="entry name" value="EmrE-like"/>
</dbReference>
<evidence type="ECO:0000259" key="6">
    <source>
        <dbReference type="Pfam" id="PF03151"/>
    </source>
</evidence>
<dbReference type="InterPro" id="IPR050186">
    <property type="entry name" value="TPT_transporter"/>
</dbReference>
<dbReference type="SUPFAM" id="SSF103481">
    <property type="entry name" value="Multidrug resistance efflux transporter EmrE"/>
    <property type="match status" value="1"/>
</dbReference>
<dbReference type="Proteomes" id="UP000007014">
    <property type="component" value="Chromosome 11"/>
</dbReference>
<feature type="transmembrane region" description="Helical" evidence="5">
    <location>
        <begin position="50"/>
        <end position="71"/>
    </location>
</feature>
<feature type="domain" description="Sugar phosphate transporter" evidence="6">
    <location>
        <begin position="50"/>
        <end position="334"/>
    </location>
</feature>
<evidence type="ECO:0000256" key="2">
    <source>
        <dbReference type="ARBA" id="ARBA00022692"/>
    </source>
</evidence>
<protein>
    <recommendedName>
        <fullName evidence="6">Sugar phosphate transporter domain-containing protein</fullName>
    </recommendedName>
</protein>
<evidence type="ECO:0000256" key="5">
    <source>
        <dbReference type="SAM" id="Phobius"/>
    </source>
</evidence>
<reference evidence="7 8" key="2">
    <citation type="journal article" date="2007" name="BMC Biol.">
        <title>A 100%-complete sequence reveals unusually simple genomic features in the hot-spring red alga Cyanidioschyzon merolae.</title>
        <authorList>
            <person name="Nozaki H."/>
            <person name="Takano H."/>
            <person name="Misumi O."/>
            <person name="Terasawa K."/>
            <person name="Matsuzaki M."/>
            <person name="Maruyama S."/>
            <person name="Nishida K."/>
            <person name="Yagisawa F."/>
            <person name="Yoshida Y."/>
            <person name="Fujiwara T."/>
            <person name="Takio S."/>
            <person name="Tamura K."/>
            <person name="Chung S.J."/>
            <person name="Nakamura S."/>
            <person name="Kuroiwa H."/>
            <person name="Tanaka K."/>
            <person name="Sato N."/>
            <person name="Kuroiwa T."/>
        </authorList>
    </citation>
    <scope>NUCLEOTIDE SEQUENCE [LARGE SCALE GENOMIC DNA]</scope>
    <source>
        <strain evidence="7 8">10D</strain>
    </source>
</reference>
<dbReference type="HOGENOM" id="CLU_048347_3_2_1"/>
<organism evidence="7 8">
    <name type="scientific">Cyanidioschyzon merolae (strain NIES-3377 / 10D)</name>
    <name type="common">Unicellular red alga</name>
    <dbReference type="NCBI Taxonomy" id="280699"/>
    <lineage>
        <taxon>Eukaryota</taxon>
        <taxon>Rhodophyta</taxon>
        <taxon>Bangiophyceae</taxon>
        <taxon>Cyanidiales</taxon>
        <taxon>Cyanidiaceae</taxon>
        <taxon>Cyanidioschyzon</taxon>
    </lineage>
</organism>
<evidence type="ECO:0000256" key="4">
    <source>
        <dbReference type="ARBA" id="ARBA00023136"/>
    </source>
</evidence>
<dbReference type="OMA" id="LCITTNI"/>
<feature type="transmembrane region" description="Helical" evidence="5">
    <location>
        <begin position="317"/>
        <end position="334"/>
    </location>
</feature>
<evidence type="ECO:0000313" key="7">
    <source>
        <dbReference type="EMBL" id="BAM80458.1"/>
    </source>
</evidence>
<dbReference type="GO" id="GO:0016020">
    <property type="term" value="C:membrane"/>
    <property type="evidence" value="ECO:0007669"/>
    <property type="project" value="UniProtKB-SubCell"/>
</dbReference>
<feature type="transmembrane region" description="Helical" evidence="5">
    <location>
        <begin position="193"/>
        <end position="211"/>
    </location>
</feature>
<dbReference type="AlphaFoldDB" id="M1VHP9"/>
<dbReference type="PANTHER" id="PTHR11132">
    <property type="entry name" value="SOLUTE CARRIER FAMILY 35"/>
    <property type="match status" value="1"/>
</dbReference>
<feature type="transmembrane region" description="Helical" evidence="5">
    <location>
        <begin position="115"/>
        <end position="132"/>
    </location>
</feature>
<sequence>MSSAMLEKVPESDEASIPLNVHRGVGTLTEEAPEVQSVDKPSRRRALRTTLLCLFNALCTICIVSANKLVFEGYGFRYGTTLTFFHFSATGLGLFVMAVVRVFRPIRLDLHKTCLLAFFGMGFVVFTNLSLLHNSVAFYQLFKHLNTVGVIVLDWSLYRKPLPPQLRLPIFLLIVGVLINTFGDYRFNVLGTVYASGGVIVTSFYQLLVGRFQAELHCDPMQLQFYTAPLSAVFLAPFLPVFDEYRWWRESSIWRHPMTAGGAGAIFLSSLIALLMNISIFAVIGNTSALTYNVLGHAKTSILLLMDFFLYGRPLNLQNTLGVLIALAGVFLYSRAKLSK</sequence>
<keyword evidence="2 5" id="KW-0812">Transmembrane</keyword>
<keyword evidence="3 5" id="KW-1133">Transmembrane helix</keyword>
<dbReference type="InterPro" id="IPR004853">
    <property type="entry name" value="Sugar_P_trans_dom"/>
</dbReference>
<gene>
    <name evidence="7" type="ORF">CYME_CMK065C</name>
</gene>
<dbReference type="OrthoDB" id="5547497at2759"/>
<feature type="transmembrane region" description="Helical" evidence="5">
    <location>
        <begin position="83"/>
        <end position="103"/>
    </location>
</feature>
<evidence type="ECO:0000256" key="1">
    <source>
        <dbReference type="ARBA" id="ARBA00004141"/>
    </source>
</evidence>
<dbReference type="KEGG" id="cme:CYME_CMK065C"/>
<dbReference type="GeneID" id="16994426"/>
<evidence type="ECO:0000313" key="8">
    <source>
        <dbReference type="Proteomes" id="UP000007014"/>
    </source>
</evidence>
<keyword evidence="4 5" id="KW-0472">Membrane</keyword>